<reference evidence="1 2" key="1">
    <citation type="submission" date="2018-05" db="EMBL/GenBank/DDBJ databases">
        <title>Whole genome sequencing for identification of molecular markers to develop diagnostic detection tools for the regulated plant pathogen Lachnellula willkommii.</title>
        <authorList>
            <person name="Giroux E."/>
            <person name="Bilodeau G."/>
        </authorList>
    </citation>
    <scope>NUCLEOTIDE SEQUENCE [LARGE SCALE GENOMIC DNA]</scope>
    <source>
        <strain evidence="1 2">CBS 203.66</strain>
    </source>
</reference>
<dbReference type="InterPro" id="IPR002110">
    <property type="entry name" value="Ankyrin_rpt"/>
</dbReference>
<keyword evidence="2" id="KW-1185">Reference proteome</keyword>
<sequence length="222" mass="24377">MATPQSNPFLLAADNPSQLLTLLRNDPANAAIASSQDEHGYSLMHAAASYNHLELLRALVNDFHVDVDLKDEDGDTALFVAETADCAKVLVEELHASITIRGSEGQTPREKIAEEGDFPEVAVYLRMRELEAGMTEVNGVQEPTTNGAYPPPLPEGVQVNLGAMAPEEAGEVADPEFRRRIEELASREDFQGEEGQRELRVLIEEALRGQVGEDRNVRSRTE</sequence>
<dbReference type="Gene3D" id="1.25.40.20">
    <property type="entry name" value="Ankyrin repeat-containing domain"/>
    <property type="match status" value="1"/>
</dbReference>
<dbReference type="EMBL" id="QGMF01000145">
    <property type="protein sequence ID" value="TVY18816.1"/>
    <property type="molecule type" value="Genomic_DNA"/>
</dbReference>
<name>A0A8T9BHA8_9HELO</name>
<evidence type="ECO:0000313" key="2">
    <source>
        <dbReference type="Proteomes" id="UP000469559"/>
    </source>
</evidence>
<dbReference type="Proteomes" id="UP000469559">
    <property type="component" value="Unassembled WGS sequence"/>
</dbReference>
<dbReference type="SUPFAM" id="SSF48403">
    <property type="entry name" value="Ankyrin repeat"/>
    <property type="match status" value="1"/>
</dbReference>
<dbReference type="InterPro" id="IPR036770">
    <property type="entry name" value="Ankyrin_rpt-contain_sf"/>
</dbReference>
<dbReference type="OrthoDB" id="19174at2759"/>
<protein>
    <submittedName>
        <fullName evidence="1">Ankyrin repeat-containing protein</fullName>
    </submittedName>
</protein>
<comment type="caution">
    <text evidence="1">The sequence shown here is derived from an EMBL/GenBank/DDBJ whole genome shotgun (WGS) entry which is preliminary data.</text>
</comment>
<evidence type="ECO:0000313" key="1">
    <source>
        <dbReference type="EMBL" id="TVY18816.1"/>
    </source>
</evidence>
<gene>
    <name evidence="1" type="primary">YCR051W</name>
    <name evidence="1" type="ORF">LARI1_G001893</name>
</gene>
<proteinExistence type="predicted"/>
<accession>A0A8T9BHA8</accession>
<organism evidence="1 2">
    <name type="scientific">Lachnellula arida</name>
    <dbReference type="NCBI Taxonomy" id="1316785"/>
    <lineage>
        <taxon>Eukaryota</taxon>
        <taxon>Fungi</taxon>
        <taxon>Dikarya</taxon>
        <taxon>Ascomycota</taxon>
        <taxon>Pezizomycotina</taxon>
        <taxon>Leotiomycetes</taxon>
        <taxon>Helotiales</taxon>
        <taxon>Lachnaceae</taxon>
        <taxon>Lachnellula</taxon>
    </lineage>
</organism>
<dbReference type="Pfam" id="PF12796">
    <property type="entry name" value="Ank_2"/>
    <property type="match status" value="1"/>
</dbReference>
<dbReference type="AlphaFoldDB" id="A0A8T9BHA8"/>